<comment type="caution">
    <text evidence="10">The sequence shown here is derived from an EMBL/GenBank/DDBJ whole genome shotgun (WGS) entry which is preliminary data.</text>
</comment>
<keyword evidence="8 9" id="KW-0975">Bacterial flagellum</keyword>
<dbReference type="Proteomes" id="UP000603234">
    <property type="component" value="Unassembled WGS sequence"/>
</dbReference>
<keyword evidence="10" id="KW-0969">Cilium</keyword>
<comment type="subcellular location">
    <subcellularLocation>
        <location evidence="1 9">Cell membrane</location>
        <topology evidence="1">Multi-pass membrane protein</topology>
    </subcellularLocation>
    <subcellularLocation>
        <location evidence="9">Bacterial flagellum basal body</location>
    </subcellularLocation>
</comment>
<evidence type="ECO:0000313" key="10">
    <source>
        <dbReference type="EMBL" id="MBC3804999.1"/>
    </source>
</evidence>
<dbReference type="PRINTS" id="PR00952">
    <property type="entry name" value="TYPE3IMQPROT"/>
</dbReference>
<dbReference type="PIRSF" id="PIRSF004669">
    <property type="entry name" value="FliQ"/>
    <property type="match status" value="1"/>
</dbReference>
<protein>
    <recommendedName>
        <fullName evidence="3 9">Flagellar biosynthetic protein FliQ</fullName>
    </recommendedName>
</protein>
<feature type="transmembrane region" description="Helical" evidence="9">
    <location>
        <begin position="51"/>
        <end position="70"/>
    </location>
</feature>
<comment type="similarity">
    <text evidence="2 9">Belongs to the FliQ/MopD/SpaQ family.</text>
</comment>
<name>A0ABR6WWJ0_9FIRM</name>
<dbReference type="PANTHER" id="PTHR34040:SF2">
    <property type="entry name" value="FLAGELLAR BIOSYNTHETIC PROTEIN FLIQ"/>
    <property type="match status" value="1"/>
</dbReference>
<comment type="function">
    <text evidence="9">Role in flagellar biosynthesis.</text>
</comment>
<dbReference type="RefSeq" id="WP_186842882.1">
    <property type="nucleotide sequence ID" value="NZ_WJBC01000017.1"/>
</dbReference>
<proteinExistence type="inferred from homology"/>
<sequence>MGTAELIEIFRDAVITGLKVSAPILILTMLIGLIIAIIQAATSINEQTMTFVPKLAVVAVALVLCGGWMLQQLMDFTMRIFELIATQI</sequence>
<evidence type="ECO:0000256" key="9">
    <source>
        <dbReference type="RuleBase" id="RU364090"/>
    </source>
</evidence>
<reference evidence="10 11" key="1">
    <citation type="journal article" date="2020" name="mSystems">
        <title>Defining Genomic and Predicted Metabolic Features of the Acetobacterium Genus.</title>
        <authorList>
            <person name="Ross D.E."/>
            <person name="Marshall C.W."/>
            <person name="Gulliver D."/>
            <person name="May H.D."/>
            <person name="Norman R.S."/>
        </authorList>
    </citation>
    <scope>NUCLEOTIDE SEQUENCE [LARGE SCALE GENOMIC DNA]</scope>
    <source>
        <strain evidence="10 11">DSM 8238</strain>
    </source>
</reference>
<dbReference type="PANTHER" id="PTHR34040">
    <property type="entry name" value="FLAGELLAR BIOSYNTHETIC PROTEIN FLIQ"/>
    <property type="match status" value="1"/>
</dbReference>
<accession>A0ABR6WWJ0</accession>
<dbReference type="EMBL" id="WJBC01000017">
    <property type="protein sequence ID" value="MBC3804999.1"/>
    <property type="molecule type" value="Genomic_DNA"/>
</dbReference>
<keyword evidence="10" id="KW-0966">Cell projection</keyword>
<dbReference type="InterPro" id="IPR006305">
    <property type="entry name" value="FliQ"/>
</dbReference>
<keyword evidence="5 9" id="KW-0812">Transmembrane</keyword>
<keyword evidence="11" id="KW-1185">Reference proteome</keyword>
<evidence type="ECO:0000313" key="11">
    <source>
        <dbReference type="Proteomes" id="UP000603234"/>
    </source>
</evidence>
<keyword evidence="4 9" id="KW-1003">Cell membrane</keyword>
<evidence type="ECO:0000256" key="1">
    <source>
        <dbReference type="ARBA" id="ARBA00004651"/>
    </source>
</evidence>
<dbReference type="Pfam" id="PF01313">
    <property type="entry name" value="Bac_export_3"/>
    <property type="match status" value="1"/>
</dbReference>
<keyword evidence="7 9" id="KW-0472">Membrane</keyword>
<dbReference type="InterPro" id="IPR002191">
    <property type="entry name" value="Bac_export_3"/>
</dbReference>
<gene>
    <name evidence="9 10" type="primary">fliQ</name>
    <name evidence="10" type="ORF">GH808_11210</name>
</gene>
<evidence type="ECO:0000256" key="5">
    <source>
        <dbReference type="ARBA" id="ARBA00022692"/>
    </source>
</evidence>
<evidence type="ECO:0000256" key="2">
    <source>
        <dbReference type="ARBA" id="ARBA00006156"/>
    </source>
</evidence>
<evidence type="ECO:0000256" key="7">
    <source>
        <dbReference type="ARBA" id="ARBA00023136"/>
    </source>
</evidence>
<evidence type="ECO:0000256" key="8">
    <source>
        <dbReference type="ARBA" id="ARBA00023143"/>
    </source>
</evidence>
<evidence type="ECO:0000256" key="4">
    <source>
        <dbReference type="ARBA" id="ARBA00022475"/>
    </source>
</evidence>
<keyword evidence="10" id="KW-0282">Flagellum</keyword>
<keyword evidence="6 9" id="KW-1133">Transmembrane helix</keyword>
<evidence type="ECO:0000256" key="3">
    <source>
        <dbReference type="ARBA" id="ARBA00021718"/>
    </source>
</evidence>
<evidence type="ECO:0000256" key="6">
    <source>
        <dbReference type="ARBA" id="ARBA00022989"/>
    </source>
</evidence>
<dbReference type="NCBIfam" id="TIGR01402">
    <property type="entry name" value="fliQ"/>
    <property type="match status" value="1"/>
</dbReference>
<feature type="transmembrane region" description="Helical" evidence="9">
    <location>
        <begin position="20"/>
        <end position="39"/>
    </location>
</feature>
<organism evidence="10 11">
    <name type="scientific">Acetobacterium fimetarium</name>
    <dbReference type="NCBI Taxonomy" id="52691"/>
    <lineage>
        <taxon>Bacteria</taxon>
        <taxon>Bacillati</taxon>
        <taxon>Bacillota</taxon>
        <taxon>Clostridia</taxon>
        <taxon>Eubacteriales</taxon>
        <taxon>Eubacteriaceae</taxon>
        <taxon>Acetobacterium</taxon>
    </lineage>
</organism>